<dbReference type="AlphaFoldDB" id="A0A5J4Q5D1"/>
<comment type="caution">
    <text evidence="1">The sequence shown here is derived from an EMBL/GenBank/DDBJ whole genome shotgun (WGS) entry which is preliminary data.</text>
</comment>
<evidence type="ECO:0000313" key="1">
    <source>
        <dbReference type="EMBL" id="KAA6316074.1"/>
    </source>
</evidence>
<proteinExistence type="predicted"/>
<name>A0A5J4Q5D1_9ZZZZ</name>
<accession>A0A5J4Q5D1</accession>
<reference evidence="1" key="1">
    <citation type="submission" date="2019-03" db="EMBL/GenBank/DDBJ databases">
        <title>Single cell metagenomics reveals metabolic interactions within the superorganism composed of flagellate Streblomastix strix and complex community of Bacteroidetes bacteria on its surface.</title>
        <authorList>
            <person name="Treitli S.C."/>
            <person name="Kolisko M."/>
            <person name="Husnik F."/>
            <person name="Keeling P."/>
            <person name="Hampl V."/>
        </authorList>
    </citation>
    <scope>NUCLEOTIDE SEQUENCE</scope>
    <source>
        <strain evidence="1">STM</strain>
    </source>
</reference>
<organism evidence="1">
    <name type="scientific">termite gut metagenome</name>
    <dbReference type="NCBI Taxonomy" id="433724"/>
    <lineage>
        <taxon>unclassified sequences</taxon>
        <taxon>metagenomes</taxon>
        <taxon>organismal metagenomes</taxon>
    </lineage>
</organism>
<protein>
    <submittedName>
        <fullName evidence="1">Uncharacterized protein</fullName>
    </submittedName>
</protein>
<feature type="non-terminal residue" evidence="1">
    <location>
        <position position="23"/>
    </location>
</feature>
<gene>
    <name evidence="1" type="ORF">EZS27_033566</name>
</gene>
<dbReference type="EMBL" id="SNRY01005012">
    <property type="protein sequence ID" value="KAA6316074.1"/>
    <property type="molecule type" value="Genomic_DNA"/>
</dbReference>
<sequence>MYKQEKFEGVNSIKFNRYFQSDE</sequence>